<dbReference type="EMBL" id="KF900712">
    <property type="protein sequence ID" value="AIF04594.1"/>
    <property type="molecule type" value="Genomic_DNA"/>
</dbReference>
<name>A0A075GL09_9ARCH</name>
<proteinExistence type="predicted"/>
<evidence type="ECO:0000313" key="1">
    <source>
        <dbReference type="EMBL" id="AIF04594.1"/>
    </source>
</evidence>
<organism evidence="1">
    <name type="scientific">uncultured marine thaumarchaeote KM3_175_E04</name>
    <dbReference type="NCBI Taxonomy" id="1456054"/>
    <lineage>
        <taxon>Archaea</taxon>
        <taxon>Nitrososphaerota</taxon>
        <taxon>environmental samples</taxon>
    </lineage>
</organism>
<sequence length="212" mass="24433">MTLINDSLIQTVFAKFEKFRSIPDEGEDIFTHWNFQDFQDKQYLNFTADRGDLYALSIMIENYAVKHRAPLLAAFEEEGRFKYVEDRYVKIMRKVPKTWVIGNFNQTWIFSFKYKLSLLSDPFLAQNLPQSVSVVSCIGTPLKTVWAVITRNSNGPIGLVAEEIGDKKFRGFFSTKPEIVKYAVDTMGDVLVTEFDLMKADYGFEKGETITE</sequence>
<accession>A0A075GL09</accession>
<reference evidence="1" key="1">
    <citation type="journal article" date="2014" name="Genome Biol. Evol.">
        <title>Pangenome evidence for extensive interdomain horizontal transfer affecting lineage core and shell genes in uncultured planktonic thaumarchaeota and euryarchaeota.</title>
        <authorList>
            <person name="Deschamps P."/>
            <person name="Zivanovic Y."/>
            <person name="Moreira D."/>
            <person name="Rodriguez-Valera F."/>
            <person name="Lopez-Garcia P."/>
        </authorList>
    </citation>
    <scope>NUCLEOTIDE SEQUENCE</scope>
</reference>
<dbReference type="AlphaFoldDB" id="A0A075GL09"/>
<protein>
    <submittedName>
        <fullName evidence="1">Uncharacterized protein</fullName>
    </submittedName>
</protein>